<proteinExistence type="predicted"/>
<dbReference type="PANTHER" id="PTHR33644:SF3">
    <property type="entry name" value="RING_U-BOX SUPERFAMILY PROTEIN"/>
    <property type="match status" value="1"/>
</dbReference>
<keyword evidence="4" id="KW-1185">Reference proteome</keyword>
<evidence type="ECO:0000259" key="2">
    <source>
        <dbReference type="SMART" id="SM00849"/>
    </source>
</evidence>
<dbReference type="InterPro" id="IPR057649">
    <property type="entry name" value="PUB62-63_C"/>
</dbReference>
<dbReference type="SUPFAM" id="SSF54862">
    <property type="entry name" value="4Fe-4S ferredoxins"/>
    <property type="match status" value="1"/>
</dbReference>
<dbReference type="SMART" id="SM00849">
    <property type="entry name" value="Lactamase_B"/>
    <property type="match status" value="1"/>
</dbReference>
<name>A0A1E5V1Y8_9POAL</name>
<dbReference type="SUPFAM" id="SSF57850">
    <property type="entry name" value="RING/U-box"/>
    <property type="match status" value="1"/>
</dbReference>
<dbReference type="AlphaFoldDB" id="A0A1E5V1Y8"/>
<evidence type="ECO:0000256" key="1">
    <source>
        <dbReference type="SAM" id="MobiDB-lite"/>
    </source>
</evidence>
<dbReference type="Pfam" id="PF23112">
    <property type="entry name" value="PUB62-63_C"/>
    <property type="match status" value="1"/>
</dbReference>
<dbReference type="InterPro" id="IPR001279">
    <property type="entry name" value="Metallo-B-lactamas"/>
</dbReference>
<sequence>MSTFPPPPLARVRHDDLAPFDGAPTPAYASAIDAIAESLTRHSAAALELPAADAAIVRCGLESARAFFRARPGLYVYRAGRYLPPTTDLLSQLLLCDYIRKVAYTAGIAYPEHCRISTNGSSLLSSAFSHLLDDNPLPLNEVSASELLVSFSHGHLQSGEAPIAGLRSAMAQVDRGFVTLVASDHPGIEVCNPNGHWYLADGGSGPSDLLLLTGRALSHVTAGLRLNSQYRTTNDENRASLMFRLMPHANAILDCSPISAAGHCIPQIYQPISASQFMDDLRAEEHIVSHHLEAPSVSIHLKLHKFHHMLESQGNFVNEPSLRSVLSDPLSGAFLEDAMVLSCGHSFGGLMLKKVLEMARCSICNGEVDVDSLFPNLALRAVATVVKMEDDRRLFHNAALRKRRKEVTEHMDAQRRNESSKENSEVGLDAENARAFKGVQYPFMVGERVLIMGNKRTPHKFVGKEAVITSQCLNGWYLVKAVDSGESIRLQYRSLKKAGEPQMQVQLMALILGATTSFAAPLRPRRRVAPFRATASPPALDRRRRPQNVPGEFFVDHRCIDCQTCRWMAPEVFRRVDGKAAVAAQPSSQEERTKALQALLSCPTSSIHTDKPPTDILQVQDMFPLPLDENLLPGVYLCGYHSEHSFGATSYLVTHPQGNILIDSPRYTPKLADNIERLGGARYMFLTHIDDVADHRKWAERLKCERIIHSGDVEEGTADVEWKLDGNGPWNIGTDFELIHTPGHTHGSVCLHYKPLKVLFTGDHVAKSEESDDLNLFLMYSKQSVGLQLDSIRKLLEVEFEWLLPGHGYRIKYRDVQAKNAAMESLLANYTR</sequence>
<dbReference type="SUPFAM" id="SSF51197">
    <property type="entry name" value="Clavaminate synthase-like"/>
    <property type="match status" value="1"/>
</dbReference>
<feature type="compositionally biased region" description="Basic and acidic residues" evidence="1">
    <location>
        <begin position="406"/>
        <end position="424"/>
    </location>
</feature>
<reference evidence="3 4" key="1">
    <citation type="submission" date="2016-09" db="EMBL/GenBank/DDBJ databases">
        <title>The draft genome of Dichanthelium oligosanthes: A C3 panicoid grass species.</title>
        <authorList>
            <person name="Studer A.J."/>
            <person name="Schnable J.C."/>
            <person name="Brutnell T.P."/>
        </authorList>
    </citation>
    <scope>NUCLEOTIDE SEQUENCE [LARGE SCALE GENOMIC DNA]</scope>
    <source>
        <strain evidence="4">cv. Kellogg 1175</strain>
        <tissue evidence="3">Leaf</tissue>
    </source>
</reference>
<dbReference type="CDD" id="cd07727">
    <property type="entry name" value="YmaE-like_MBL-fold"/>
    <property type="match status" value="1"/>
</dbReference>
<feature type="domain" description="Metallo-beta-lactamase" evidence="2">
    <location>
        <begin position="647"/>
        <end position="807"/>
    </location>
</feature>
<dbReference type="Gene3D" id="3.30.40.10">
    <property type="entry name" value="Zinc/RING finger domain, C3HC4 (zinc finger)"/>
    <property type="match status" value="1"/>
</dbReference>
<dbReference type="Gene3D" id="3.30.70.20">
    <property type="match status" value="1"/>
</dbReference>
<gene>
    <name evidence="3" type="ORF">BAE44_0019848</name>
</gene>
<protein>
    <submittedName>
        <fullName evidence="3">U-box domain-containing protein 62</fullName>
    </submittedName>
</protein>
<dbReference type="Gene3D" id="2.60.120.330">
    <property type="entry name" value="B-lactam Antibiotic, Isopenicillin N Synthase, Chain"/>
    <property type="match status" value="1"/>
</dbReference>
<evidence type="ECO:0000313" key="4">
    <source>
        <dbReference type="Proteomes" id="UP000095767"/>
    </source>
</evidence>
<dbReference type="Gene3D" id="3.60.15.10">
    <property type="entry name" value="Ribonuclease Z/Hydroxyacylglutathione hydrolase-like"/>
    <property type="match status" value="1"/>
</dbReference>
<dbReference type="InterPro" id="IPR013083">
    <property type="entry name" value="Znf_RING/FYVE/PHD"/>
</dbReference>
<dbReference type="Proteomes" id="UP000095767">
    <property type="component" value="Unassembled WGS sequence"/>
</dbReference>
<dbReference type="OrthoDB" id="511285at2759"/>
<dbReference type="PANTHER" id="PTHR33644">
    <property type="entry name" value="U-BOX DOMAIN-CONTAINING PROTEIN 62-RELATED"/>
    <property type="match status" value="1"/>
</dbReference>
<dbReference type="InterPro" id="IPR036866">
    <property type="entry name" value="RibonucZ/Hydroxyglut_hydro"/>
</dbReference>
<organism evidence="3 4">
    <name type="scientific">Dichanthelium oligosanthes</name>
    <dbReference type="NCBI Taxonomy" id="888268"/>
    <lineage>
        <taxon>Eukaryota</taxon>
        <taxon>Viridiplantae</taxon>
        <taxon>Streptophyta</taxon>
        <taxon>Embryophyta</taxon>
        <taxon>Tracheophyta</taxon>
        <taxon>Spermatophyta</taxon>
        <taxon>Magnoliopsida</taxon>
        <taxon>Liliopsida</taxon>
        <taxon>Poales</taxon>
        <taxon>Poaceae</taxon>
        <taxon>PACMAD clade</taxon>
        <taxon>Panicoideae</taxon>
        <taxon>Panicodae</taxon>
        <taxon>Paniceae</taxon>
        <taxon>Dichantheliinae</taxon>
        <taxon>Dichanthelium</taxon>
    </lineage>
</organism>
<dbReference type="Pfam" id="PF13370">
    <property type="entry name" value="Fer4_13"/>
    <property type="match status" value="1"/>
</dbReference>
<dbReference type="SUPFAM" id="SSF56281">
    <property type="entry name" value="Metallo-hydrolase/oxidoreductase"/>
    <property type="match status" value="1"/>
</dbReference>
<dbReference type="EMBL" id="LWDX02054598">
    <property type="protein sequence ID" value="OEL19131.1"/>
    <property type="molecule type" value="Genomic_DNA"/>
</dbReference>
<evidence type="ECO:0000313" key="3">
    <source>
        <dbReference type="EMBL" id="OEL19131.1"/>
    </source>
</evidence>
<feature type="region of interest" description="Disordered" evidence="1">
    <location>
        <begin position="406"/>
        <end position="427"/>
    </location>
</feature>
<comment type="caution">
    <text evidence="3">The sequence shown here is derived from an EMBL/GenBank/DDBJ whole genome shotgun (WGS) entry which is preliminary data.</text>
</comment>
<accession>A0A1E5V1Y8</accession>
<dbReference type="InterPro" id="IPR027443">
    <property type="entry name" value="IPNS-like_sf"/>
</dbReference>
<dbReference type="Pfam" id="PF00753">
    <property type="entry name" value="Lactamase_B"/>
    <property type="match status" value="1"/>
</dbReference>